<name>A0A6M1QZX1_9ACTN</name>
<dbReference type="EMBL" id="JAALAA010000008">
    <property type="protein sequence ID" value="NGN93396.1"/>
    <property type="molecule type" value="Genomic_DNA"/>
</dbReference>
<dbReference type="Proteomes" id="UP000483261">
    <property type="component" value="Unassembled WGS sequence"/>
</dbReference>
<dbReference type="SUPFAM" id="SSF52540">
    <property type="entry name" value="P-loop containing nucleoside triphosphate hydrolases"/>
    <property type="match status" value="1"/>
</dbReference>
<reference evidence="1 2" key="1">
    <citation type="submission" date="2020-02" db="EMBL/GenBank/DDBJ databases">
        <title>Whole-genome analyses of novel actinobacteria.</title>
        <authorList>
            <person name="Sahin N."/>
        </authorList>
    </citation>
    <scope>NUCLEOTIDE SEQUENCE [LARGE SCALE GENOMIC DNA]</scope>
    <source>
        <strain evidence="1 2">KC13</strain>
    </source>
</reference>
<proteinExistence type="predicted"/>
<gene>
    <name evidence="1" type="ORF">G5C66_11675</name>
</gene>
<sequence length="190" mass="21412">MHLIVLFGPQAVGKMSVGREIASRTTYRLLHNHATIEPLLEVFDWGTEPFDTLKREFRRRVIEEAVAYDLPGLVLTFAWALDVPADTEEVEWMIAPAVEAGARIDFVELYADVAIRLAREGTPERLASKPSKRDTEWARRDVITSNERWVLSTGPEVPFPLDHPHFVIDNTDLSAAEVAEKIIARLGLPT</sequence>
<dbReference type="RefSeq" id="WP_165111126.1">
    <property type="nucleotide sequence ID" value="NZ_JAALAA010000008.1"/>
</dbReference>
<dbReference type="AlphaFoldDB" id="A0A6M1QZX1"/>
<accession>A0A6M1QZX1</accession>
<evidence type="ECO:0000313" key="1">
    <source>
        <dbReference type="EMBL" id="NGN93396.1"/>
    </source>
</evidence>
<evidence type="ECO:0000313" key="2">
    <source>
        <dbReference type="Proteomes" id="UP000483261"/>
    </source>
</evidence>
<comment type="caution">
    <text evidence="1">The sequence shown here is derived from an EMBL/GenBank/DDBJ whole genome shotgun (WGS) entry which is preliminary data.</text>
</comment>
<protein>
    <recommendedName>
        <fullName evidence="3">AAA family ATPase</fullName>
    </recommendedName>
</protein>
<dbReference type="Gene3D" id="3.40.50.300">
    <property type="entry name" value="P-loop containing nucleotide triphosphate hydrolases"/>
    <property type="match status" value="1"/>
</dbReference>
<keyword evidence="2" id="KW-1185">Reference proteome</keyword>
<evidence type="ECO:0008006" key="3">
    <source>
        <dbReference type="Google" id="ProtNLM"/>
    </source>
</evidence>
<dbReference type="InterPro" id="IPR027417">
    <property type="entry name" value="P-loop_NTPase"/>
</dbReference>
<organism evidence="1 2">
    <name type="scientific">Nocardioides turkmenicus</name>
    <dbReference type="NCBI Taxonomy" id="2711220"/>
    <lineage>
        <taxon>Bacteria</taxon>
        <taxon>Bacillati</taxon>
        <taxon>Actinomycetota</taxon>
        <taxon>Actinomycetes</taxon>
        <taxon>Propionibacteriales</taxon>
        <taxon>Nocardioidaceae</taxon>
        <taxon>Nocardioides</taxon>
    </lineage>
</organism>